<gene>
    <name evidence="4" type="primary">DCAF6</name>
    <name evidence="4" type="ORF">Ciccas_009247</name>
</gene>
<dbReference type="SUPFAM" id="SSF50978">
    <property type="entry name" value="WD40 repeat-like"/>
    <property type="match status" value="1"/>
</dbReference>
<dbReference type="Gene3D" id="2.130.10.10">
    <property type="entry name" value="YVTN repeat-like/Quinoprotein amine dehydrogenase"/>
    <property type="match status" value="2"/>
</dbReference>
<dbReference type="InterPro" id="IPR036322">
    <property type="entry name" value="WD40_repeat_dom_sf"/>
</dbReference>
<feature type="compositionally biased region" description="Basic and acidic residues" evidence="3">
    <location>
        <begin position="51"/>
        <end position="61"/>
    </location>
</feature>
<evidence type="ECO:0000256" key="2">
    <source>
        <dbReference type="ARBA" id="ARBA00022737"/>
    </source>
</evidence>
<feature type="region of interest" description="Disordered" evidence="3">
    <location>
        <begin position="591"/>
        <end position="617"/>
    </location>
</feature>
<dbReference type="EMBL" id="JBJKFK010001819">
    <property type="protein sequence ID" value="KAL3312166.1"/>
    <property type="molecule type" value="Genomic_DNA"/>
</dbReference>
<evidence type="ECO:0000313" key="4">
    <source>
        <dbReference type="EMBL" id="KAL3312166.1"/>
    </source>
</evidence>
<reference evidence="4 5" key="1">
    <citation type="submission" date="2024-11" db="EMBL/GenBank/DDBJ databases">
        <title>Adaptive evolution of stress response genes in parasites aligns with host niche diversity.</title>
        <authorList>
            <person name="Hahn C."/>
            <person name="Resl P."/>
        </authorList>
    </citation>
    <scope>NUCLEOTIDE SEQUENCE [LARGE SCALE GENOMIC DNA]</scope>
    <source>
        <strain evidence="4">EGGRZ-B1_66</strain>
        <tissue evidence="4">Body</tissue>
    </source>
</reference>
<keyword evidence="2" id="KW-0677">Repeat</keyword>
<dbReference type="Proteomes" id="UP001626550">
    <property type="component" value="Unassembled WGS sequence"/>
</dbReference>
<proteinExistence type="predicted"/>
<keyword evidence="5" id="KW-1185">Reference proteome</keyword>
<name>A0ABD2PXL0_9PLAT</name>
<dbReference type="PANTHER" id="PTHR15574">
    <property type="entry name" value="WD REPEAT DOMAIN-CONTAINING FAMILY"/>
    <property type="match status" value="1"/>
</dbReference>
<dbReference type="AlphaFoldDB" id="A0ABD2PXL0"/>
<evidence type="ECO:0000313" key="5">
    <source>
        <dbReference type="Proteomes" id="UP001626550"/>
    </source>
</evidence>
<evidence type="ECO:0000256" key="1">
    <source>
        <dbReference type="ARBA" id="ARBA00022574"/>
    </source>
</evidence>
<comment type="caution">
    <text evidence="4">The sequence shown here is derived from an EMBL/GenBank/DDBJ whole genome shotgun (WGS) entry which is preliminary data.</text>
</comment>
<evidence type="ECO:0000256" key="3">
    <source>
        <dbReference type="SAM" id="MobiDB-lite"/>
    </source>
</evidence>
<dbReference type="InterPro" id="IPR015943">
    <property type="entry name" value="WD40/YVTN_repeat-like_dom_sf"/>
</dbReference>
<protein>
    <submittedName>
        <fullName evidence="4">DDB1- and CUL4-associated factor 6</fullName>
    </submittedName>
</protein>
<dbReference type="InterPro" id="IPR001680">
    <property type="entry name" value="WD40_rpt"/>
</dbReference>
<feature type="compositionally biased region" description="Polar residues" evidence="3">
    <location>
        <begin position="559"/>
        <end position="571"/>
    </location>
</feature>
<organism evidence="4 5">
    <name type="scientific">Cichlidogyrus casuarinus</name>
    <dbReference type="NCBI Taxonomy" id="1844966"/>
    <lineage>
        <taxon>Eukaryota</taxon>
        <taxon>Metazoa</taxon>
        <taxon>Spiralia</taxon>
        <taxon>Lophotrochozoa</taxon>
        <taxon>Platyhelminthes</taxon>
        <taxon>Monogenea</taxon>
        <taxon>Monopisthocotylea</taxon>
        <taxon>Dactylogyridea</taxon>
        <taxon>Ancyrocephalidae</taxon>
        <taxon>Cichlidogyrus</taxon>
    </lineage>
</organism>
<accession>A0ABD2PXL0</accession>
<dbReference type="SMART" id="SM00320">
    <property type="entry name" value="WD40"/>
    <property type="match status" value="5"/>
</dbReference>
<feature type="compositionally biased region" description="Low complexity" evidence="3">
    <location>
        <begin position="591"/>
        <end position="604"/>
    </location>
</feature>
<feature type="region of interest" description="Disordered" evidence="3">
    <location>
        <begin position="538"/>
        <end position="571"/>
    </location>
</feature>
<dbReference type="InterPro" id="IPR045151">
    <property type="entry name" value="DCAF8"/>
</dbReference>
<feature type="compositionally biased region" description="Polar residues" evidence="3">
    <location>
        <begin position="97"/>
        <end position="115"/>
    </location>
</feature>
<dbReference type="Pfam" id="PF00400">
    <property type="entry name" value="WD40"/>
    <property type="match status" value="2"/>
</dbReference>
<feature type="region of interest" description="Disordered" evidence="3">
    <location>
        <begin position="1"/>
        <end position="115"/>
    </location>
</feature>
<keyword evidence="1" id="KW-0853">WD repeat</keyword>
<feature type="compositionally biased region" description="Basic and acidic residues" evidence="3">
    <location>
        <begin position="545"/>
        <end position="558"/>
    </location>
</feature>
<sequence>MADQNEAGPIETESENKQDTSMSKSELPESIPNENKSHENSFSDSDSEIVDSLKPRERTDQSDSEDKDFNDSSSPDKPFADLTEVSDIMEKCDISRDISSPAKSTSSQSHYSDAGDFTQSLEPELLETVQETKVPIDRDEKHPAYVPKDSRYFLHDSRNPVEEEASESVVKNRQTRAGINADKWDHDNTFVVLVFEVRDRNSLIVKVFIVQIHQASSQEALLQPIPDSIEGPKHLAPVEGRIRTLPIINTISWNNTGDYLLSGSDDRHICISDFFGVLDGKSADCIVFKRKLKPNSNIFVSKFLPFSDNCKVISGFKCGCLILSDLLGSDQLTFSHKQAVYDVLTLEDSPRCFLSLSHDKTVNFYDLRLPCTSVNELCSRYCYLNSAELCQSPLISKPLKFQFPVSAGDVHPIKQSACIALATSDGFVRLFDIRMLLSRDGSEPVPFATTRPLGLLQDGESLSTFDYGPFHITDVQFEPIHSNISYAKKPLSFLSSLPYPPFSSQCSQLVETVGHTLLVNHMYSPVFLYDLNKPETQLDEYPDETDPHGWDFKAKSEESSNSATDVPQNQQNLSRRYLMTALINYAQIVRQRPQENSSNNSSQVPSPPNRTTRVSPLSPLNREYVAKTFAETGMRLRQIQTFRGRKSQRTVIKSACFWGQNYVLAGSECGHMIVWERITGRPVAAIPADSEIVNRIAPHPFKPFLAVCGIDHTIKIIEPDAEKMFSAQPQERGQDPELERVMKLVERNAESDRESLNMGPLSRFEDADLLQRLVFMYVNRQAQRNTSESQE</sequence>
<dbReference type="PANTHER" id="PTHR15574:SF21">
    <property type="entry name" value="DDB1- AND CUL4-ASSOCIATED FACTOR 8"/>
    <property type="match status" value="1"/>
</dbReference>